<dbReference type="AlphaFoldDB" id="A0A402DSK8"/>
<keyword evidence="1" id="KW-0812">Transmembrane</keyword>
<feature type="chain" id="PRO_5019521993" description="Gram-positive cocci surface proteins LPxTG domain-containing protein" evidence="2">
    <location>
        <begin position="26"/>
        <end position="327"/>
    </location>
</feature>
<sequence length="327" mass="32222">MRAAVRLALCTTALLGLAGPAVAFAAAPAPAAVEVPICEQTLPAATDGVLTLDTPTVRAGGTALGVLTGVAQWPAGLVGGGSGETFLSCTPWTPSGVAEVMTTPAAGLFLVDVPAGTPAGTYPVSLVYYQGSQQTSGADGTLVRLGTTLTVTTAPVAVPSVGAACSIPGAPAASGQLVTVDTVAAGGVVRLGLTAVSDPRIYFNEYDALWFVACLDGVATPVLQDVASTPFDLTVPAGTPPGPHTIRLWGAGGLQVMWWERTVVVTPAPAPDPNGLAITGTSTAAGATAAALLALGGVALVLVRRRSAVARGQSSTGVRTGHPTGAA</sequence>
<evidence type="ECO:0000256" key="1">
    <source>
        <dbReference type="SAM" id="Phobius"/>
    </source>
</evidence>
<evidence type="ECO:0000313" key="3">
    <source>
        <dbReference type="EMBL" id="GCE77104.1"/>
    </source>
</evidence>
<name>A0A402DSK8_9CELL</name>
<organism evidence="3 4">
    <name type="scientific">Cellulomonas biazotea</name>
    <dbReference type="NCBI Taxonomy" id="1709"/>
    <lineage>
        <taxon>Bacteria</taxon>
        <taxon>Bacillati</taxon>
        <taxon>Actinomycetota</taxon>
        <taxon>Actinomycetes</taxon>
        <taxon>Micrococcales</taxon>
        <taxon>Cellulomonadaceae</taxon>
        <taxon>Cellulomonas</taxon>
    </lineage>
</organism>
<gene>
    <name evidence="3" type="ORF">CBZ_21600</name>
</gene>
<keyword evidence="2" id="KW-0732">Signal</keyword>
<keyword evidence="4" id="KW-1185">Reference proteome</keyword>
<protein>
    <recommendedName>
        <fullName evidence="5">Gram-positive cocci surface proteins LPxTG domain-containing protein</fullName>
    </recommendedName>
</protein>
<dbReference type="Proteomes" id="UP000289954">
    <property type="component" value="Unassembled WGS sequence"/>
</dbReference>
<proteinExistence type="predicted"/>
<feature type="transmembrane region" description="Helical" evidence="1">
    <location>
        <begin position="284"/>
        <end position="303"/>
    </location>
</feature>
<dbReference type="RefSeq" id="WP_130781705.1">
    <property type="nucleotide sequence ID" value="NZ_BIMR01000170.1"/>
</dbReference>
<reference evidence="3 4" key="1">
    <citation type="submission" date="2019-01" db="EMBL/GenBank/DDBJ databases">
        <title>Draft genome sequence of Cellulomonas takizawaensis strain TKZ-21.</title>
        <authorList>
            <person name="Yamamura H."/>
            <person name="Hayashi T."/>
            <person name="Hamada M."/>
            <person name="Serisawa Y."/>
            <person name="Matsuyama K."/>
            <person name="Nakagawa Y."/>
            <person name="Otoguro M."/>
            <person name="Yanagida F."/>
            <person name="Hayakawa M."/>
        </authorList>
    </citation>
    <scope>NUCLEOTIDE SEQUENCE [LARGE SCALE GENOMIC DNA]</scope>
    <source>
        <strain evidence="3 4">NBRC12680</strain>
    </source>
</reference>
<evidence type="ECO:0000313" key="4">
    <source>
        <dbReference type="Proteomes" id="UP000289954"/>
    </source>
</evidence>
<evidence type="ECO:0000256" key="2">
    <source>
        <dbReference type="SAM" id="SignalP"/>
    </source>
</evidence>
<accession>A0A402DSK8</accession>
<feature type="signal peptide" evidence="2">
    <location>
        <begin position="1"/>
        <end position="25"/>
    </location>
</feature>
<evidence type="ECO:0008006" key="5">
    <source>
        <dbReference type="Google" id="ProtNLM"/>
    </source>
</evidence>
<dbReference type="EMBL" id="BIMR01000170">
    <property type="protein sequence ID" value="GCE77104.1"/>
    <property type="molecule type" value="Genomic_DNA"/>
</dbReference>
<dbReference type="OrthoDB" id="246701at2"/>
<keyword evidence="1" id="KW-1133">Transmembrane helix</keyword>
<comment type="caution">
    <text evidence="3">The sequence shown here is derived from an EMBL/GenBank/DDBJ whole genome shotgun (WGS) entry which is preliminary data.</text>
</comment>
<keyword evidence="1" id="KW-0472">Membrane</keyword>